<organism evidence="1 2">
    <name type="scientific">Paraburkholderia nemoris</name>
    <dbReference type="NCBI Taxonomy" id="2793076"/>
    <lineage>
        <taxon>Bacteria</taxon>
        <taxon>Pseudomonadati</taxon>
        <taxon>Pseudomonadota</taxon>
        <taxon>Betaproteobacteria</taxon>
        <taxon>Burkholderiales</taxon>
        <taxon>Burkholderiaceae</taxon>
        <taxon>Paraburkholderia</taxon>
    </lineage>
</organism>
<dbReference type="Proteomes" id="UP000673821">
    <property type="component" value="Unassembled WGS sequence"/>
</dbReference>
<comment type="caution">
    <text evidence="1">The sequence shown here is derived from an EMBL/GenBank/DDBJ whole genome shotgun (WGS) entry which is preliminary data.</text>
</comment>
<reference evidence="1 2" key="1">
    <citation type="submission" date="2021-02" db="EMBL/GenBank/DDBJ databases">
        <authorList>
            <person name="Vanwijnsberghe S."/>
        </authorList>
    </citation>
    <scope>NUCLEOTIDE SEQUENCE [LARGE SCALE GENOMIC DNA]</scope>
    <source>
        <strain evidence="1 2">R-69776</strain>
    </source>
</reference>
<name>A0ABM8SBQ4_9BURK</name>
<protein>
    <submittedName>
        <fullName evidence="1">Uncharacterized protein</fullName>
    </submittedName>
</protein>
<gene>
    <name evidence="1" type="ORF">R69776_05170</name>
</gene>
<evidence type="ECO:0000313" key="1">
    <source>
        <dbReference type="EMBL" id="CAE6799983.1"/>
    </source>
</evidence>
<keyword evidence="2" id="KW-1185">Reference proteome</keyword>
<evidence type="ECO:0000313" key="2">
    <source>
        <dbReference type="Proteomes" id="UP000673821"/>
    </source>
</evidence>
<sequence length="43" mass="5043">MQLTRKFDLRGGWRELINRYHGVQWRQSFGAVNVASLLKIPLS</sequence>
<accession>A0ABM8SBQ4</accession>
<proteinExistence type="predicted"/>
<dbReference type="EMBL" id="CAJNBH010000016">
    <property type="protein sequence ID" value="CAE6799983.1"/>
    <property type="molecule type" value="Genomic_DNA"/>
</dbReference>